<keyword evidence="4 8" id="KW-0276">Fatty acid metabolism</keyword>
<protein>
    <recommendedName>
        <fullName evidence="2 8">Biotin carboxyl carrier protein of acetyl-CoA carboxylase</fullName>
    </recommendedName>
</protein>
<evidence type="ECO:0000256" key="2">
    <source>
        <dbReference type="ARBA" id="ARBA00017562"/>
    </source>
</evidence>
<dbReference type="InterPro" id="IPR011053">
    <property type="entry name" value="Single_hybrid_motif"/>
</dbReference>
<dbReference type="InterPro" id="IPR050709">
    <property type="entry name" value="Biotin_Carboxyl_Carrier/Decarb"/>
</dbReference>
<dbReference type="Gene3D" id="2.40.50.100">
    <property type="match status" value="1"/>
</dbReference>
<dbReference type="RefSeq" id="WP_259311030.1">
    <property type="nucleotide sequence ID" value="NZ_CP087164.1"/>
</dbReference>
<evidence type="ECO:0000256" key="9">
    <source>
        <dbReference type="SAM" id="MobiDB-lite"/>
    </source>
</evidence>
<feature type="compositionally biased region" description="Low complexity" evidence="9">
    <location>
        <begin position="73"/>
        <end position="87"/>
    </location>
</feature>
<dbReference type="PROSITE" id="PS00188">
    <property type="entry name" value="BIOTIN"/>
    <property type="match status" value="1"/>
</dbReference>
<keyword evidence="6 8" id="KW-0275">Fatty acid biosynthesis</keyword>
<dbReference type="Proteomes" id="UP001162834">
    <property type="component" value="Chromosome"/>
</dbReference>
<evidence type="ECO:0000256" key="6">
    <source>
        <dbReference type="ARBA" id="ARBA00023160"/>
    </source>
</evidence>
<organism evidence="11 12">
    <name type="scientific">Capillimicrobium parvum</name>
    <dbReference type="NCBI Taxonomy" id="2884022"/>
    <lineage>
        <taxon>Bacteria</taxon>
        <taxon>Bacillati</taxon>
        <taxon>Actinomycetota</taxon>
        <taxon>Thermoleophilia</taxon>
        <taxon>Solirubrobacterales</taxon>
        <taxon>Capillimicrobiaceae</taxon>
        <taxon>Capillimicrobium</taxon>
    </lineage>
</organism>
<proteinExistence type="predicted"/>
<dbReference type="GO" id="GO:0009317">
    <property type="term" value="C:acetyl-CoA carboxylase complex"/>
    <property type="evidence" value="ECO:0007669"/>
    <property type="project" value="InterPro"/>
</dbReference>
<dbReference type="PANTHER" id="PTHR45266">
    <property type="entry name" value="OXALOACETATE DECARBOXYLASE ALPHA CHAIN"/>
    <property type="match status" value="1"/>
</dbReference>
<keyword evidence="7 8" id="KW-0092">Biotin</keyword>
<dbReference type="PRINTS" id="PR01071">
    <property type="entry name" value="ACOABIOTINCC"/>
</dbReference>
<dbReference type="EMBL" id="CP087164">
    <property type="protein sequence ID" value="UGS36966.1"/>
    <property type="molecule type" value="Genomic_DNA"/>
</dbReference>
<dbReference type="NCBIfam" id="TIGR00531">
    <property type="entry name" value="BCCP"/>
    <property type="match status" value="1"/>
</dbReference>
<evidence type="ECO:0000256" key="1">
    <source>
        <dbReference type="ARBA" id="ARBA00005194"/>
    </source>
</evidence>
<evidence type="ECO:0000313" key="12">
    <source>
        <dbReference type="Proteomes" id="UP001162834"/>
    </source>
</evidence>
<dbReference type="KEGG" id="sbae:DSM104329_03378"/>
<name>A0A9E6Y039_9ACTN</name>
<evidence type="ECO:0000259" key="10">
    <source>
        <dbReference type="PROSITE" id="PS50968"/>
    </source>
</evidence>
<evidence type="ECO:0000313" key="11">
    <source>
        <dbReference type="EMBL" id="UGS36966.1"/>
    </source>
</evidence>
<evidence type="ECO:0000256" key="5">
    <source>
        <dbReference type="ARBA" id="ARBA00023098"/>
    </source>
</evidence>
<sequence length="174" mass="17243">MEMNPETIRALLDAFDRSDWQEMTITVGSDRLHVSRDASSNGLAAAPPPPPPPASAAPVAAAPAAPAAPAPPAAEAAPAPSAAPAVPAAVDVPDGATVDSPSVGLFWRAPAPGAPPFVEVGQTVSAGDTVAIVEVMKLMNHVVAPVDGTVAAILVDNGAPVEYGQTLVVIDPAG</sequence>
<gene>
    <name evidence="11" type="primary">accB_2</name>
    <name evidence="11" type="ORF">DSM104329_03378</name>
</gene>
<comment type="function">
    <text evidence="8">This protein is a component of the acetyl coenzyme A carboxylase complex; first, biotin carboxylase catalyzes the carboxylation of the carrier protein and then the transcarboxylase transfers the carboxyl group to form malonyl-CoA.</text>
</comment>
<dbReference type="Pfam" id="PF00364">
    <property type="entry name" value="Biotin_lipoyl"/>
    <property type="match status" value="1"/>
</dbReference>
<dbReference type="AlphaFoldDB" id="A0A9E6Y039"/>
<dbReference type="SUPFAM" id="SSF51230">
    <property type="entry name" value="Single hybrid motif"/>
    <property type="match status" value="1"/>
</dbReference>
<evidence type="ECO:0000256" key="7">
    <source>
        <dbReference type="ARBA" id="ARBA00023267"/>
    </source>
</evidence>
<dbReference type="GO" id="GO:0006633">
    <property type="term" value="P:fatty acid biosynthetic process"/>
    <property type="evidence" value="ECO:0007669"/>
    <property type="project" value="UniProtKB-KW"/>
</dbReference>
<dbReference type="PROSITE" id="PS50968">
    <property type="entry name" value="BIOTINYL_LIPOYL"/>
    <property type="match status" value="1"/>
</dbReference>
<keyword evidence="5 8" id="KW-0443">Lipid metabolism</keyword>
<dbReference type="CDD" id="cd06850">
    <property type="entry name" value="biotinyl_domain"/>
    <property type="match status" value="1"/>
</dbReference>
<keyword evidence="12" id="KW-1185">Reference proteome</keyword>
<dbReference type="GO" id="GO:0003989">
    <property type="term" value="F:acetyl-CoA carboxylase activity"/>
    <property type="evidence" value="ECO:0007669"/>
    <property type="project" value="InterPro"/>
</dbReference>
<evidence type="ECO:0000256" key="4">
    <source>
        <dbReference type="ARBA" id="ARBA00022832"/>
    </source>
</evidence>
<accession>A0A9E6Y039</accession>
<keyword evidence="3 8" id="KW-0444">Lipid biosynthesis</keyword>
<dbReference type="InterPro" id="IPR001882">
    <property type="entry name" value="Biotin_BS"/>
</dbReference>
<dbReference type="InterPro" id="IPR001249">
    <property type="entry name" value="AcCoA_biotinCC"/>
</dbReference>
<dbReference type="PANTHER" id="PTHR45266:SF3">
    <property type="entry name" value="OXALOACETATE DECARBOXYLASE ALPHA CHAIN"/>
    <property type="match status" value="1"/>
</dbReference>
<evidence type="ECO:0000256" key="3">
    <source>
        <dbReference type="ARBA" id="ARBA00022516"/>
    </source>
</evidence>
<feature type="compositionally biased region" description="Pro residues" evidence="9">
    <location>
        <begin position="46"/>
        <end position="55"/>
    </location>
</feature>
<evidence type="ECO:0000256" key="8">
    <source>
        <dbReference type="RuleBase" id="RU364072"/>
    </source>
</evidence>
<feature type="compositionally biased region" description="Low complexity" evidence="9">
    <location>
        <begin position="56"/>
        <end position="65"/>
    </location>
</feature>
<feature type="domain" description="Lipoyl-binding" evidence="10">
    <location>
        <begin position="87"/>
        <end position="171"/>
    </location>
</feature>
<reference evidence="11" key="1">
    <citation type="journal article" date="2022" name="Int. J. Syst. Evol. Microbiol.">
        <title>Pseudomonas aegrilactucae sp. nov. and Pseudomonas morbosilactucae sp. nov., pathogens causing bacterial rot of lettuce in Japan.</title>
        <authorList>
            <person name="Sawada H."/>
            <person name="Fujikawa T."/>
            <person name="Satou M."/>
        </authorList>
    </citation>
    <scope>NUCLEOTIDE SEQUENCE</scope>
    <source>
        <strain evidence="11">0166_1</strain>
    </source>
</reference>
<comment type="pathway">
    <text evidence="1 8">Lipid metabolism; fatty acid biosynthesis.</text>
</comment>
<feature type="region of interest" description="Disordered" evidence="9">
    <location>
        <begin position="38"/>
        <end position="87"/>
    </location>
</feature>
<dbReference type="InterPro" id="IPR000089">
    <property type="entry name" value="Biotin_lipoyl"/>
</dbReference>